<dbReference type="AlphaFoldDB" id="A0A9N9LW32"/>
<dbReference type="GO" id="GO:0016887">
    <property type="term" value="F:ATP hydrolysis activity"/>
    <property type="evidence" value="ECO:0007669"/>
    <property type="project" value="InterPro"/>
</dbReference>
<dbReference type="InterPro" id="IPR054289">
    <property type="entry name" value="DUF7025"/>
</dbReference>
<organism evidence="2 3">
    <name type="scientific">Hymenoscyphus albidus</name>
    <dbReference type="NCBI Taxonomy" id="595503"/>
    <lineage>
        <taxon>Eukaryota</taxon>
        <taxon>Fungi</taxon>
        <taxon>Dikarya</taxon>
        <taxon>Ascomycota</taxon>
        <taxon>Pezizomycotina</taxon>
        <taxon>Leotiomycetes</taxon>
        <taxon>Helotiales</taxon>
        <taxon>Helotiaceae</taxon>
        <taxon>Hymenoscyphus</taxon>
    </lineage>
</organism>
<dbReference type="EMBL" id="CAJVRM010000416">
    <property type="protein sequence ID" value="CAG8980772.1"/>
    <property type="molecule type" value="Genomic_DNA"/>
</dbReference>
<gene>
    <name evidence="2" type="ORF">HYALB_00012872</name>
</gene>
<dbReference type="Proteomes" id="UP000701801">
    <property type="component" value="Unassembled WGS sequence"/>
</dbReference>
<dbReference type="OrthoDB" id="10042665at2759"/>
<sequence>MDQVMAERISAFRMEVSDLGPILTPQKVRSNADLPKSFKQQDSYNSVISSETLPSAMDTPASSMSGAETPVVEKVAEAQIAPKSVNVKYSLEVFDDSKTEWSRVSQHDEAFDLSQVTRGEKKENNPKQISPMVFEIITQANGYDKRTRKFNPEGAIENAPAPPSAVEPELPPLKLNNLIVTDIIETRMEIHSDHLIDVIREVVDYYPSHSQNLAGDIVIIQEPYWVLLHHEKELRKVETRLSSVPNTSDDEKAQAEHLHILLEFIRPHLERIVPPIERGLQKKVPAVTFEALWYLLKPGTLAYCQFDGHWIGCVIMHLKNKFKQGEKKVERLNVRVWFLDFFLNKLNRAWTRSDRDPSRKTKHAIQQFDGEENVTNLQIIPREYWDAIDKGARRESFEARGLKKITLLQSGHQQMAHDGMSLEKERRVYDGSVIVDDLQNIQVSYTIDHVWTFPASGVADLLDDKWIRKVESDSTSLISKLAKLLEMENDDPKNLTKDQCFLMSPDVPCFALDNKSWMSTHIDCLHEIEESTAPTKLVMEETHLKLIKSLADSQTSSKSAWAADSIKNKGKGVIILLHGPPGVGKTYSVECTAVATKRPLLALTIADIGTKEDSIESELTSWFYLAERWKAVLLIDEADIFLERRKHTDLARNGIVSAFLRKMEYFSGLLFLTTNRVGHIDEAFMSRVHVVIGFPQLDDIKRREIWQGFLDKMKTETGGKIRLTTSAKTYIMQSWEDLNIKLNGREIRNALQTAIALAEFEAKEDSDYSEDEVIKVEKDHFERVLSMSRSFRTYLDSIKSDTVEKRAQNLYGRNDYDEVSEDHLGR</sequence>
<evidence type="ECO:0000313" key="3">
    <source>
        <dbReference type="Proteomes" id="UP000701801"/>
    </source>
</evidence>
<dbReference type="Pfam" id="PF23232">
    <property type="entry name" value="AAA_lid_13"/>
    <property type="match status" value="1"/>
</dbReference>
<dbReference type="PANTHER" id="PTHR46411">
    <property type="entry name" value="FAMILY ATPASE, PUTATIVE-RELATED"/>
    <property type="match status" value="1"/>
</dbReference>
<accession>A0A9N9LW32</accession>
<dbReference type="GO" id="GO:0005524">
    <property type="term" value="F:ATP binding"/>
    <property type="evidence" value="ECO:0007669"/>
    <property type="project" value="InterPro"/>
</dbReference>
<feature type="domain" description="AAA+ ATPase" evidence="1">
    <location>
        <begin position="571"/>
        <end position="698"/>
    </location>
</feature>
<protein>
    <recommendedName>
        <fullName evidence="1">AAA+ ATPase domain-containing protein</fullName>
    </recommendedName>
</protein>
<dbReference type="Pfam" id="PF00004">
    <property type="entry name" value="AAA"/>
    <property type="match status" value="1"/>
</dbReference>
<dbReference type="SMART" id="SM00382">
    <property type="entry name" value="AAA"/>
    <property type="match status" value="1"/>
</dbReference>
<name>A0A9N9LW32_9HELO</name>
<dbReference type="InterPro" id="IPR027417">
    <property type="entry name" value="P-loop_NTPase"/>
</dbReference>
<comment type="caution">
    <text evidence="2">The sequence shown here is derived from an EMBL/GenBank/DDBJ whole genome shotgun (WGS) entry which is preliminary data.</text>
</comment>
<keyword evidence="3" id="KW-1185">Reference proteome</keyword>
<dbReference type="Pfam" id="PF22942">
    <property type="entry name" value="DUF7025"/>
    <property type="match status" value="1"/>
</dbReference>
<dbReference type="InterPro" id="IPR003959">
    <property type="entry name" value="ATPase_AAA_core"/>
</dbReference>
<evidence type="ECO:0000313" key="2">
    <source>
        <dbReference type="EMBL" id="CAG8980772.1"/>
    </source>
</evidence>
<dbReference type="Gene3D" id="3.40.50.300">
    <property type="entry name" value="P-loop containing nucleotide triphosphate hydrolases"/>
    <property type="match status" value="1"/>
</dbReference>
<dbReference type="InterPro" id="IPR056599">
    <property type="entry name" value="AAA_lid_fung"/>
</dbReference>
<dbReference type="PANTHER" id="PTHR46411:SF4">
    <property type="entry name" value="AAA+ ATPASE DOMAIN-CONTAINING PROTEIN"/>
    <property type="match status" value="1"/>
</dbReference>
<evidence type="ECO:0000259" key="1">
    <source>
        <dbReference type="SMART" id="SM00382"/>
    </source>
</evidence>
<dbReference type="InterPro" id="IPR003593">
    <property type="entry name" value="AAA+_ATPase"/>
</dbReference>
<dbReference type="SUPFAM" id="SSF52540">
    <property type="entry name" value="P-loop containing nucleoside triphosphate hydrolases"/>
    <property type="match status" value="1"/>
</dbReference>
<proteinExistence type="predicted"/>
<reference evidence="2" key="1">
    <citation type="submission" date="2021-07" db="EMBL/GenBank/DDBJ databases">
        <authorList>
            <person name="Durling M."/>
        </authorList>
    </citation>
    <scope>NUCLEOTIDE SEQUENCE</scope>
</reference>